<proteinExistence type="predicted"/>
<organism evidence="2 3">
    <name type="scientific">Symbiodinium necroappetens</name>
    <dbReference type="NCBI Taxonomy" id="1628268"/>
    <lineage>
        <taxon>Eukaryota</taxon>
        <taxon>Sar</taxon>
        <taxon>Alveolata</taxon>
        <taxon>Dinophyceae</taxon>
        <taxon>Suessiales</taxon>
        <taxon>Symbiodiniaceae</taxon>
        <taxon>Symbiodinium</taxon>
    </lineage>
</organism>
<comment type="caution">
    <text evidence="2">The sequence shown here is derived from an EMBL/GenBank/DDBJ whole genome shotgun (WGS) entry which is preliminary data.</text>
</comment>
<dbReference type="AlphaFoldDB" id="A0A812T8S7"/>
<name>A0A812T8S7_9DINO</name>
<dbReference type="OrthoDB" id="407685at2759"/>
<evidence type="ECO:0000313" key="2">
    <source>
        <dbReference type="EMBL" id="CAE7515681.1"/>
    </source>
</evidence>
<evidence type="ECO:0000313" key="3">
    <source>
        <dbReference type="Proteomes" id="UP000601435"/>
    </source>
</evidence>
<keyword evidence="3" id="KW-1185">Reference proteome</keyword>
<protein>
    <submittedName>
        <fullName evidence="2">Uncharacterized protein</fullName>
    </submittedName>
</protein>
<accession>A0A812T8S7</accession>
<feature type="non-terminal residue" evidence="2">
    <location>
        <position position="124"/>
    </location>
</feature>
<evidence type="ECO:0000256" key="1">
    <source>
        <dbReference type="SAM" id="MobiDB-lite"/>
    </source>
</evidence>
<feature type="compositionally biased region" description="Basic and acidic residues" evidence="1">
    <location>
        <begin position="28"/>
        <end position="37"/>
    </location>
</feature>
<sequence length="124" mass="13910">VALSVIVSPPWRTLRHPGGRPAGAFQPEHLRRSPQRSHEQRFDSFYITRGARCAFAFVGGFRDSPAALHWRIAPSILVLRISFSSAADVQELTSAWLALEELAMVRQEAGEAWRNHVPPRAVTR</sequence>
<dbReference type="EMBL" id="CAJNJA010023742">
    <property type="protein sequence ID" value="CAE7515681.1"/>
    <property type="molecule type" value="Genomic_DNA"/>
</dbReference>
<gene>
    <name evidence="2" type="ORF">SNEC2469_LOCUS14746</name>
</gene>
<reference evidence="2" key="1">
    <citation type="submission" date="2021-02" db="EMBL/GenBank/DDBJ databases">
        <authorList>
            <person name="Dougan E. K."/>
            <person name="Rhodes N."/>
            <person name="Thang M."/>
            <person name="Chan C."/>
        </authorList>
    </citation>
    <scope>NUCLEOTIDE SEQUENCE</scope>
</reference>
<dbReference type="Proteomes" id="UP000601435">
    <property type="component" value="Unassembled WGS sequence"/>
</dbReference>
<feature type="region of interest" description="Disordered" evidence="1">
    <location>
        <begin position="17"/>
        <end position="37"/>
    </location>
</feature>